<dbReference type="EMBL" id="JAYWLU010000019">
    <property type="protein sequence ID" value="MEX3595949.1"/>
    <property type="molecule type" value="Genomic_DNA"/>
</dbReference>
<dbReference type="InterPro" id="IPR036291">
    <property type="entry name" value="NAD(P)-bd_dom_sf"/>
</dbReference>
<gene>
    <name evidence="2" type="ORF">VVR66_14625</name>
</gene>
<dbReference type="InterPro" id="IPR016040">
    <property type="entry name" value="NAD(P)-bd_dom"/>
</dbReference>
<keyword evidence="2" id="KW-0560">Oxidoreductase</keyword>
<dbReference type="PANTHER" id="PTHR43162:SF1">
    <property type="entry name" value="PRESTALK A DIFFERENTIATION PROTEIN A"/>
    <property type="match status" value="1"/>
</dbReference>
<protein>
    <submittedName>
        <fullName evidence="2">SDR family oxidoreductase</fullName>
        <ecNumber evidence="2">1.6.5.2</ecNumber>
    </submittedName>
</protein>
<dbReference type="Gene3D" id="3.40.50.720">
    <property type="entry name" value="NAD(P)-binding Rossmann-like Domain"/>
    <property type="match status" value="1"/>
</dbReference>
<organism evidence="2 3">
    <name type="scientific">Kocuria carniphila</name>
    <dbReference type="NCBI Taxonomy" id="262208"/>
    <lineage>
        <taxon>Bacteria</taxon>
        <taxon>Bacillati</taxon>
        <taxon>Actinomycetota</taxon>
        <taxon>Actinomycetes</taxon>
        <taxon>Micrococcales</taxon>
        <taxon>Micrococcaceae</taxon>
        <taxon>Kocuria</taxon>
    </lineage>
</organism>
<dbReference type="CDD" id="cd05269">
    <property type="entry name" value="TMR_SDR_a"/>
    <property type="match status" value="1"/>
</dbReference>
<reference evidence="2 3" key="1">
    <citation type="journal article" date="2024" name="Fungal Genet. Biol.">
        <title>The porcine skin microbiome exhibits broad fungal antagonism.</title>
        <authorList>
            <person name="De La Cruz K.F."/>
            <person name="Townsend E.C."/>
            <person name="Alex Cheong J.Z."/>
            <person name="Salamzade R."/>
            <person name="Liu A."/>
            <person name="Sandstrom S."/>
            <person name="Davila E."/>
            <person name="Huang L."/>
            <person name="Xu K.H."/>
            <person name="Wu S.Y."/>
            <person name="Meudt J.J."/>
            <person name="Shanmuganayagam D."/>
            <person name="Gibson A.L.F."/>
            <person name="Kalan L.R."/>
        </authorList>
    </citation>
    <scope>NUCLEOTIDE SEQUENCE [LARGE SCALE GENOMIC DNA]</scope>
    <source>
        <strain evidence="2 3">LK2625</strain>
    </source>
</reference>
<accession>A0ABV3V8D3</accession>
<sequence length="282" mass="30543">MSNSSATVAITGATGAIGGRVARRLAEQGMAQRLIVRDLNRAPELPLAEARVAEYGDGAVAREALEGTDTLFMVSGKESATRREEHRTFIEAAAAAGVKHIVYTSFFTAAYDAVFTHARDHAEAEDLIKSSGMQWTLLRDNFCMDVMLHFVGEDGVLRGPAGDGRCSLIARDDVAAVATRILEAPEGHADKTYDLTGPEALTLSEVATAISAAQGRTVTFHNETVEEAYKFRRAWPAEQWEYDAWVSTYTAIASGDLSEVTGDVQRVLGRAPMTFGHFLQTQ</sequence>
<dbReference type="SUPFAM" id="SSF51735">
    <property type="entry name" value="NAD(P)-binding Rossmann-fold domains"/>
    <property type="match status" value="1"/>
</dbReference>
<keyword evidence="3" id="KW-1185">Reference proteome</keyword>
<proteinExistence type="predicted"/>
<name>A0ABV3V8D3_9MICC</name>
<evidence type="ECO:0000313" key="2">
    <source>
        <dbReference type="EMBL" id="MEX3595949.1"/>
    </source>
</evidence>
<dbReference type="Gene3D" id="3.90.25.10">
    <property type="entry name" value="UDP-galactose 4-epimerase, domain 1"/>
    <property type="match status" value="1"/>
</dbReference>
<dbReference type="Proteomes" id="UP001558481">
    <property type="component" value="Unassembled WGS sequence"/>
</dbReference>
<dbReference type="EC" id="1.6.5.2" evidence="2"/>
<dbReference type="InterPro" id="IPR051604">
    <property type="entry name" value="Ergot_Alk_Oxidoreductase"/>
</dbReference>
<feature type="domain" description="NAD(P)-binding" evidence="1">
    <location>
        <begin position="12"/>
        <end position="185"/>
    </location>
</feature>
<dbReference type="PANTHER" id="PTHR43162">
    <property type="match status" value="1"/>
</dbReference>
<dbReference type="GO" id="GO:0003955">
    <property type="term" value="F:NAD(P)H dehydrogenase (quinone) activity"/>
    <property type="evidence" value="ECO:0007669"/>
    <property type="project" value="UniProtKB-EC"/>
</dbReference>
<comment type="caution">
    <text evidence="2">The sequence shown here is derived from an EMBL/GenBank/DDBJ whole genome shotgun (WGS) entry which is preliminary data.</text>
</comment>
<dbReference type="Pfam" id="PF13460">
    <property type="entry name" value="NAD_binding_10"/>
    <property type="match status" value="1"/>
</dbReference>
<dbReference type="RefSeq" id="WP_368630041.1">
    <property type="nucleotide sequence ID" value="NZ_JAYWLU010000019.1"/>
</dbReference>
<evidence type="ECO:0000259" key="1">
    <source>
        <dbReference type="Pfam" id="PF13460"/>
    </source>
</evidence>
<evidence type="ECO:0000313" key="3">
    <source>
        <dbReference type="Proteomes" id="UP001558481"/>
    </source>
</evidence>